<proteinExistence type="predicted"/>
<name>A0A165B7M1_9APHY</name>
<feature type="region of interest" description="Disordered" evidence="1">
    <location>
        <begin position="322"/>
        <end position="393"/>
    </location>
</feature>
<reference evidence="2 3" key="1">
    <citation type="journal article" date="2016" name="Mol. Biol. Evol.">
        <title>Comparative Genomics of Early-Diverging Mushroom-Forming Fungi Provides Insights into the Origins of Lignocellulose Decay Capabilities.</title>
        <authorList>
            <person name="Nagy L.G."/>
            <person name="Riley R."/>
            <person name="Tritt A."/>
            <person name="Adam C."/>
            <person name="Daum C."/>
            <person name="Floudas D."/>
            <person name="Sun H."/>
            <person name="Yadav J.S."/>
            <person name="Pangilinan J."/>
            <person name="Larsson K.H."/>
            <person name="Matsuura K."/>
            <person name="Barry K."/>
            <person name="Labutti K."/>
            <person name="Kuo R."/>
            <person name="Ohm R.A."/>
            <person name="Bhattacharya S.S."/>
            <person name="Shirouzu T."/>
            <person name="Yoshinaga Y."/>
            <person name="Martin F.M."/>
            <person name="Grigoriev I.V."/>
            <person name="Hibbett D.S."/>
        </authorList>
    </citation>
    <scope>NUCLEOTIDE SEQUENCE [LARGE SCALE GENOMIC DNA]</scope>
    <source>
        <strain evidence="2 3">93-53</strain>
    </source>
</reference>
<dbReference type="Proteomes" id="UP000076871">
    <property type="component" value="Unassembled WGS sequence"/>
</dbReference>
<evidence type="ECO:0000313" key="2">
    <source>
        <dbReference type="EMBL" id="KZT00430.1"/>
    </source>
</evidence>
<evidence type="ECO:0000313" key="3">
    <source>
        <dbReference type="Proteomes" id="UP000076871"/>
    </source>
</evidence>
<keyword evidence="3" id="KW-1185">Reference proteome</keyword>
<organism evidence="2 3">
    <name type="scientific">Laetiporus sulphureus 93-53</name>
    <dbReference type="NCBI Taxonomy" id="1314785"/>
    <lineage>
        <taxon>Eukaryota</taxon>
        <taxon>Fungi</taxon>
        <taxon>Dikarya</taxon>
        <taxon>Basidiomycota</taxon>
        <taxon>Agaricomycotina</taxon>
        <taxon>Agaricomycetes</taxon>
        <taxon>Polyporales</taxon>
        <taxon>Laetiporus</taxon>
    </lineage>
</organism>
<dbReference type="GeneID" id="63828792"/>
<protein>
    <submittedName>
        <fullName evidence="2">Uncharacterized protein</fullName>
    </submittedName>
</protein>
<dbReference type="InParanoid" id="A0A165B7M1"/>
<feature type="compositionally biased region" description="Basic and acidic residues" evidence="1">
    <location>
        <begin position="360"/>
        <end position="384"/>
    </location>
</feature>
<dbReference type="RefSeq" id="XP_040758170.1">
    <property type="nucleotide sequence ID" value="XM_040911764.1"/>
</dbReference>
<evidence type="ECO:0000256" key="1">
    <source>
        <dbReference type="SAM" id="MobiDB-lite"/>
    </source>
</evidence>
<sequence>MGEHDQERKLYEVQLLRCCEESLHRQSHPLLNKMLLATPSLRHNTQPEQHHTHHSNSTAALLIDFECTNPIAGTSPLPVAFLAPRWLLRPHLAMRHQSHFGVVLKRHFFMSPRQECQLRTAGLSKAIINWLNVDTERRCSMWQRNDSQINRSSYHPRDATRTCDRFRCAREKDKDALTRLAADSAPMLNVEGLSGARAAAIARRMMRYDDRSGSRREDADTRRNLPCNAMERAIKDEIHAILNDVGLSTRADSTWDIEGNLAVQESAKSSVRCWQLTINYEPSGGQSRTGLFAATAHFIPRVVRAPASEYAQPAIINTRASGGVWASSASTSKRGKTMHPTSSVAKCNEAKSSESVPRGTDVRELGAARSRNDTGQDQGRDHTTPARAGKTAR</sequence>
<gene>
    <name evidence="2" type="ORF">LAESUDRAFT_753203</name>
</gene>
<dbReference type="EMBL" id="KV427686">
    <property type="protein sequence ID" value="KZT00430.1"/>
    <property type="molecule type" value="Genomic_DNA"/>
</dbReference>
<dbReference type="AlphaFoldDB" id="A0A165B7M1"/>
<accession>A0A165B7M1</accession>